<dbReference type="Gene3D" id="3.30.200.20">
    <property type="entry name" value="Phosphorylase Kinase, domain 1"/>
    <property type="match status" value="1"/>
</dbReference>
<sequence>MHQLVLLLYLLLLLPLATFSAGDGGAGCNRQCGGTVVPYPFGFSGDCPILLMCNTTTSTAFLPHSTPALPYPVLSFNSTASTFLTSIPPSCNRPVRDASASLAGTFRGGAAGYAVSSHTSLYLRGGRACRAPPTPTDFNCTVPADLVTGLLRTSQCGGNETSLTTCVAAAPPVVAASGQGRFMRWERVNESRCDDMLMATVYGDTMPGAPSLQFGVAELGWWLNGTCGGGGGECARNATCLDVDMPSGAPGHRCACGEGMNGDGFAAGDGCHYGVSASRSQRRMLLAVFVGVSSAVVLSIGLAVWVLLRRRKKRQNSALFMGKMTAKRGRKRARLFRGKPVEDDFEQGETGPQQFSYADLAAATENFSEDRRLGRGGFGSVYAGLLTDTKRSVAVKRVSETSPQGWKEFAAEVRIISQLRHRNLVQLIGWCHGGDDKLLLVYELMPNGSLDAHLNNNNKVSLLTWPVRYGIALGVGSALLYLHEEAERRVVHRDVKPSNVMLDSDFTAKLGDFGLARLIDDGRRSLTTGVAGTFGYMDPDSVLAGRASVESDVYSFGVLLLEIACGRRPAVRVGEDDFVHLVQWVWNAYGSGSVLDAVDVRLGGDFDGREVACTMVVGLWCAHPDRSLRPTIRQAVNVLRFEAPPPSLPAKMPVANYGPPADCSGSGNAALSSSAEGTAGGDSTGNSTMTETSSA</sequence>
<dbReference type="GO" id="GO:0004672">
    <property type="term" value="F:protein kinase activity"/>
    <property type="evidence" value="ECO:0007669"/>
    <property type="project" value="InterPro"/>
</dbReference>
<comment type="caution">
    <text evidence="21">The sequence shown here is derived from an EMBL/GenBank/DDBJ whole genome shotgun (WGS) entry which is preliminary data.</text>
</comment>
<dbReference type="InterPro" id="IPR008271">
    <property type="entry name" value="Ser/Thr_kinase_AS"/>
</dbReference>
<keyword evidence="11 16" id="KW-0067">ATP-binding</keyword>
<evidence type="ECO:0000259" key="20">
    <source>
        <dbReference type="PROSITE" id="PS50011"/>
    </source>
</evidence>
<dbReference type="Proteomes" id="UP001054889">
    <property type="component" value="Unassembled WGS sequence"/>
</dbReference>
<feature type="region of interest" description="Disordered" evidence="17">
    <location>
        <begin position="662"/>
        <end position="695"/>
    </location>
</feature>
<keyword evidence="14" id="KW-0675">Receptor</keyword>
<dbReference type="PROSITE" id="PS50011">
    <property type="entry name" value="PROTEIN_KINASE_DOM"/>
    <property type="match status" value="1"/>
</dbReference>
<feature type="transmembrane region" description="Helical" evidence="18">
    <location>
        <begin position="284"/>
        <end position="308"/>
    </location>
</feature>
<evidence type="ECO:0000256" key="18">
    <source>
        <dbReference type="SAM" id="Phobius"/>
    </source>
</evidence>
<reference evidence="21" key="1">
    <citation type="journal article" date="2018" name="DNA Res.">
        <title>Multiple hybrid de novo genome assembly of finger millet, an orphan allotetraploid crop.</title>
        <authorList>
            <person name="Hatakeyama M."/>
            <person name="Aluri S."/>
            <person name="Balachadran M.T."/>
            <person name="Sivarajan S.R."/>
            <person name="Patrignani A."/>
            <person name="Gruter S."/>
            <person name="Poveda L."/>
            <person name="Shimizu-Inatsugi R."/>
            <person name="Baeten J."/>
            <person name="Francoijs K.J."/>
            <person name="Nataraja K.N."/>
            <person name="Reddy Y.A.N."/>
            <person name="Phadnis S."/>
            <person name="Ravikumar R.L."/>
            <person name="Schlapbach R."/>
            <person name="Sreeman S.M."/>
            <person name="Shimizu K.K."/>
        </authorList>
    </citation>
    <scope>NUCLEOTIDE SEQUENCE</scope>
</reference>
<evidence type="ECO:0000256" key="2">
    <source>
        <dbReference type="ARBA" id="ARBA00008536"/>
    </source>
</evidence>
<dbReference type="EMBL" id="BQKI01000005">
    <property type="protein sequence ID" value="GJM95194.1"/>
    <property type="molecule type" value="Genomic_DNA"/>
</dbReference>
<feature type="domain" description="Protein kinase" evidence="20">
    <location>
        <begin position="367"/>
        <end position="626"/>
    </location>
</feature>
<evidence type="ECO:0000256" key="7">
    <source>
        <dbReference type="ARBA" id="ARBA00022692"/>
    </source>
</evidence>
<dbReference type="GO" id="GO:0002229">
    <property type="term" value="P:defense response to oomycetes"/>
    <property type="evidence" value="ECO:0007669"/>
    <property type="project" value="UniProtKB-ARBA"/>
</dbReference>
<reference evidence="21" key="2">
    <citation type="submission" date="2021-12" db="EMBL/GenBank/DDBJ databases">
        <title>Resequencing data analysis of finger millet.</title>
        <authorList>
            <person name="Hatakeyama M."/>
            <person name="Aluri S."/>
            <person name="Balachadran M.T."/>
            <person name="Sivarajan S.R."/>
            <person name="Poveda L."/>
            <person name="Shimizu-Inatsugi R."/>
            <person name="Schlapbach R."/>
            <person name="Sreeman S.M."/>
            <person name="Shimizu K.K."/>
        </authorList>
    </citation>
    <scope>NUCLEOTIDE SEQUENCE</scope>
</reference>
<dbReference type="InterPro" id="IPR050528">
    <property type="entry name" value="L-type_Lectin-RKs"/>
</dbReference>
<accession>A0AAV5CAR3</accession>
<dbReference type="PROSITE" id="PS00108">
    <property type="entry name" value="PROTEIN_KINASE_ST"/>
    <property type="match status" value="1"/>
</dbReference>
<dbReference type="Gene3D" id="1.10.510.10">
    <property type="entry name" value="Transferase(Phosphotransferase) domain 1"/>
    <property type="match status" value="1"/>
</dbReference>
<dbReference type="SUPFAM" id="SSF56112">
    <property type="entry name" value="Protein kinase-like (PK-like)"/>
    <property type="match status" value="1"/>
</dbReference>
<dbReference type="InterPro" id="IPR000719">
    <property type="entry name" value="Prot_kinase_dom"/>
</dbReference>
<evidence type="ECO:0000256" key="3">
    <source>
        <dbReference type="ARBA" id="ARBA00010217"/>
    </source>
</evidence>
<evidence type="ECO:0000256" key="15">
    <source>
        <dbReference type="ARBA" id="ARBA00023180"/>
    </source>
</evidence>
<evidence type="ECO:0000256" key="19">
    <source>
        <dbReference type="SAM" id="SignalP"/>
    </source>
</evidence>
<keyword evidence="13 18" id="KW-0472">Membrane</keyword>
<dbReference type="PANTHER" id="PTHR27007">
    <property type="match status" value="1"/>
</dbReference>
<dbReference type="CDD" id="cd14066">
    <property type="entry name" value="STKc_IRAK"/>
    <property type="match status" value="1"/>
</dbReference>
<keyword evidence="22" id="KW-1185">Reference proteome</keyword>
<evidence type="ECO:0000256" key="1">
    <source>
        <dbReference type="ARBA" id="ARBA00004251"/>
    </source>
</evidence>
<protein>
    <recommendedName>
        <fullName evidence="20">Protein kinase domain-containing protein</fullName>
    </recommendedName>
</protein>
<dbReference type="Pfam" id="PF07714">
    <property type="entry name" value="PK_Tyr_Ser-Thr"/>
    <property type="match status" value="1"/>
</dbReference>
<evidence type="ECO:0000256" key="10">
    <source>
        <dbReference type="ARBA" id="ARBA00022777"/>
    </source>
</evidence>
<evidence type="ECO:0000256" key="14">
    <source>
        <dbReference type="ARBA" id="ARBA00023170"/>
    </source>
</evidence>
<keyword evidence="10" id="KW-0418">Kinase</keyword>
<keyword evidence="15" id="KW-0325">Glycoprotein</keyword>
<keyword evidence="5" id="KW-0723">Serine/threonine-protein kinase</keyword>
<feature type="binding site" evidence="16">
    <location>
        <position position="396"/>
    </location>
    <ligand>
        <name>ATP</name>
        <dbReference type="ChEBI" id="CHEBI:30616"/>
    </ligand>
</feature>
<dbReference type="SMART" id="SM00220">
    <property type="entry name" value="S_TKc"/>
    <property type="match status" value="1"/>
</dbReference>
<evidence type="ECO:0000256" key="16">
    <source>
        <dbReference type="PROSITE-ProRule" id="PRU10141"/>
    </source>
</evidence>
<evidence type="ECO:0000256" key="6">
    <source>
        <dbReference type="ARBA" id="ARBA00022679"/>
    </source>
</evidence>
<gene>
    <name evidence="21" type="primary">ga11902</name>
    <name evidence="21" type="ORF">PR202_ga11902</name>
</gene>
<dbReference type="AlphaFoldDB" id="A0AAV5CAR3"/>
<dbReference type="InterPro" id="IPR011009">
    <property type="entry name" value="Kinase-like_dom_sf"/>
</dbReference>
<evidence type="ECO:0000313" key="22">
    <source>
        <dbReference type="Proteomes" id="UP001054889"/>
    </source>
</evidence>
<evidence type="ECO:0000256" key="11">
    <source>
        <dbReference type="ARBA" id="ARBA00022840"/>
    </source>
</evidence>
<evidence type="ECO:0000256" key="4">
    <source>
        <dbReference type="ARBA" id="ARBA00022475"/>
    </source>
</evidence>
<proteinExistence type="inferred from homology"/>
<dbReference type="InterPro" id="IPR017441">
    <property type="entry name" value="Protein_kinase_ATP_BS"/>
</dbReference>
<keyword evidence="12 18" id="KW-1133">Transmembrane helix</keyword>
<evidence type="ECO:0000256" key="5">
    <source>
        <dbReference type="ARBA" id="ARBA00022527"/>
    </source>
</evidence>
<dbReference type="FunFam" id="3.30.200.20:FF:000168">
    <property type="entry name" value="L-type lectin-domain containing receptor kinase IX.1"/>
    <property type="match status" value="1"/>
</dbReference>
<evidence type="ECO:0000313" key="21">
    <source>
        <dbReference type="EMBL" id="GJM95194.1"/>
    </source>
</evidence>
<keyword evidence="6" id="KW-0808">Transferase</keyword>
<dbReference type="PROSITE" id="PS00107">
    <property type="entry name" value="PROTEIN_KINASE_ATP"/>
    <property type="match status" value="1"/>
</dbReference>
<comment type="similarity">
    <text evidence="3">In the C-terminal section; belongs to the protein kinase superfamily. Ser/Thr protein kinase family.</text>
</comment>
<keyword evidence="7 18" id="KW-0812">Transmembrane</keyword>
<dbReference type="InterPro" id="IPR001245">
    <property type="entry name" value="Ser-Thr/Tyr_kinase_cat_dom"/>
</dbReference>
<organism evidence="21 22">
    <name type="scientific">Eleusine coracana subsp. coracana</name>
    <dbReference type="NCBI Taxonomy" id="191504"/>
    <lineage>
        <taxon>Eukaryota</taxon>
        <taxon>Viridiplantae</taxon>
        <taxon>Streptophyta</taxon>
        <taxon>Embryophyta</taxon>
        <taxon>Tracheophyta</taxon>
        <taxon>Spermatophyta</taxon>
        <taxon>Magnoliopsida</taxon>
        <taxon>Liliopsida</taxon>
        <taxon>Poales</taxon>
        <taxon>Poaceae</taxon>
        <taxon>PACMAD clade</taxon>
        <taxon>Chloridoideae</taxon>
        <taxon>Cynodonteae</taxon>
        <taxon>Eleusininae</taxon>
        <taxon>Eleusine</taxon>
    </lineage>
</organism>
<name>A0AAV5CAR3_ELECO</name>
<feature type="signal peptide" evidence="19">
    <location>
        <begin position="1"/>
        <end position="22"/>
    </location>
</feature>
<feature type="chain" id="PRO_5043371843" description="Protein kinase domain-containing protein" evidence="19">
    <location>
        <begin position="23"/>
        <end position="695"/>
    </location>
</feature>
<evidence type="ECO:0000256" key="8">
    <source>
        <dbReference type="ARBA" id="ARBA00022729"/>
    </source>
</evidence>
<keyword evidence="4" id="KW-1003">Cell membrane</keyword>
<evidence type="ECO:0000256" key="17">
    <source>
        <dbReference type="SAM" id="MobiDB-lite"/>
    </source>
</evidence>
<feature type="compositionally biased region" description="Low complexity" evidence="17">
    <location>
        <begin position="664"/>
        <end position="677"/>
    </location>
</feature>
<evidence type="ECO:0000256" key="13">
    <source>
        <dbReference type="ARBA" id="ARBA00023136"/>
    </source>
</evidence>
<comment type="subcellular location">
    <subcellularLocation>
        <location evidence="1">Cell membrane</location>
        <topology evidence="1">Single-pass type I membrane protein</topology>
    </subcellularLocation>
</comment>
<comment type="similarity">
    <text evidence="2">In the N-terminal section; belongs to the leguminous lectin family.</text>
</comment>
<keyword evidence="9 16" id="KW-0547">Nucleotide-binding</keyword>
<keyword evidence="8 19" id="KW-0732">Signal</keyword>
<dbReference type="GO" id="GO:0005886">
    <property type="term" value="C:plasma membrane"/>
    <property type="evidence" value="ECO:0007669"/>
    <property type="project" value="UniProtKB-SubCell"/>
</dbReference>
<dbReference type="GO" id="GO:0005524">
    <property type="term" value="F:ATP binding"/>
    <property type="evidence" value="ECO:0007669"/>
    <property type="project" value="UniProtKB-UniRule"/>
</dbReference>
<evidence type="ECO:0000256" key="9">
    <source>
        <dbReference type="ARBA" id="ARBA00022741"/>
    </source>
</evidence>
<feature type="compositionally biased region" description="Polar residues" evidence="17">
    <location>
        <begin position="684"/>
        <end position="695"/>
    </location>
</feature>
<evidence type="ECO:0000256" key="12">
    <source>
        <dbReference type="ARBA" id="ARBA00022989"/>
    </source>
</evidence>
<dbReference type="FunFam" id="1.10.510.10:FF:000240">
    <property type="entry name" value="Lectin-domain containing receptor kinase A4.3"/>
    <property type="match status" value="1"/>
</dbReference>